<dbReference type="InterPro" id="IPR010410">
    <property type="entry name" value="DUF1005"/>
</dbReference>
<sequence>MDPCPFVRVLVGNLALKVPVAARPAGGSGVHPSAYPCFATVRLDKLPSRHTAAVPLLPPDHADAPPPPAAASLAAGFHLSKADLDRIAGRSFFSPASPSGAGTAKLKVAIYSGGRGTTCWLRSRRLLGRVSLPLDLRETAEGRAVVFHSGWVTLGKGASAAAKAQLYLTVKAEVDPRFVFEFDGEPERSPQVFQVQGNRRQPVYTCSFSCRHHSGEWNFGSRSAQSDPSSSRRRCSSFGSERERPGKERKGWSVTVHDLSGSPVALASMVTPFVASPGTDRVSRSNPGAWLILRPGDGTWQPWGRLEAWRERGGPAGDGLGYRFELLPDTAAGPGVTLAESTISASKGGKFAIDLTGAGANPLARTPSSSGRSGELVRRPSPCPGYRGFVMSSTVASEGKGGRPAVEVGVQHVGCSEDAAAFVALAAAVDLSMNACRLFSHKLRRGLSSAAALW</sequence>
<dbReference type="PANTHER" id="PTHR31317:SF3">
    <property type="entry name" value="OS07G0133500 PROTEIN"/>
    <property type="match status" value="1"/>
</dbReference>
<feature type="region of interest" description="Disordered" evidence="1">
    <location>
        <begin position="219"/>
        <end position="252"/>
    </location>
</feature>
<dbReference type="AlphaFoldDB" id="A0AAV8QNA8"/>
<evidence type="ECO:0000313" key="2">
    <source>
        <dbReference type="EMBL" id="KAJ8480372.1"/>
    </source>
</evidence>
<reference evidence="2 3" key="1">
    <citation type="submission" date="2022-12" db="EMBL/GenBank/DDBJ databases">
        <title>Chromosome-scale assembly of the Ensete ventricosum genome.</title>
        <authorList>
            <person name="Dussert Y."/>
            <person name="Stocks J."/>
            <person name="Wendawek A."/>
            <person name="Woldeyes F."/>
            <person name="Nichols R.A."/>
            <person name="Borrell J.S."/>
        </authorList>
    </citation>
    <scope>NUCLEOTIDE SEQUENCE [LARGE SCALE GENOMIC DNA]</scope>
    <source>
        <strain evidence="3">cv. Maze</strain>
        <tissue evidence="2">Seeds</tissue>
    </source>
</reference>
<dbReference type="PANTHER" id="PTHR31317">
    <property type="entry name" value="OS08G0163500 PROTEIN"/>
    <property type="match status" value="1"/>
</dbReference>
<gene>
    <name evidence="2" type="ORF">OPV22_024099</name>
</gene>
<dbReference type="EMBL" id="JAQQAF010000006">
    <property type="protein sequence ID" value="KAJ8480372.1"/>
    <property type="molecule type" value="Genomic_DNA"/>
</dbReference>
<feature type="compositionally biased region" description="Basic and acidic residues" evidence="1">
    <location>
        <begin position="240"/>
        <end position="251"/>
    </location>
</feature>
<keyword evidence="3" id="KW-1185">Reference proteome</keyword>
<evidence type="ECO:0008006" key="4">
    <source>
        <dbReference type="Google" id="ProtNLM"/>
    </source>
</evidence>
<organism evidence="2 3">
    <name type="scientific">Ensete ventricosum</name>
    <name type="common">Abyssinian banana</name>
    <name type="synonym">Musa ensete</name>
    <dbReference type="NCBI Taxonomy" id="4639"/>
    <lineage>
        <taxon>Eukaryota</taxon>
        <taxon>Viridiplantae</taxon>
        <taxon>Streptophyta</taxon>
        <taxon>Embryophyta</taxon>
        <taxon>Tracheophyta</taxon>
        <taxon>Spermatophyta</taxon>
        <taxon>Magnoliopsida</taxon>
        <taxon>Liliopsida</taxon>
        <taxon>Zingiberales</taxon>
        <taxon>Musaceae</taxon>
        <taxon>Ensete</taxon>
    </lineage>
</organism>
<dbReference type="Proteomes" id="UP001222027">
    <property type="component" value="Unassembled WGS sequence"/>
</dbReference>
<protein>
    <recommendedName>
        <fullName evidence="4">Formin-like protein 18</fullName>
    </recommendedName>
</protein>
<name>A0AAV8QNA8_ENSVE</name>
<comment type="caution">
    <text evidence="2">The sequence shown here is derived from an EMBL/GenBank/DDBJ whole genome shotgun (WGS) entry which is preliminary data.</text>
</comment>
<proteinExistence type="predicted"/>
<dbReference type="Pfam" id="PF06219">
    <property type="entry name" value="DUF1005"/>
    <property type="match status" value="1"/>
</dbReference>
<evidence type="ECO:0000256" key="1">
    <source>
        <dbReference type="SAM" id="MobiDB-lite"/>
    </source>
</evidence>
<evidence type="ECO:0000313" key="3">
    <source>
        <dbReference type="Proteomes" id="UP001222027"/>
    </source>
</evidence>
<accession>A0AAV8QNA8</accession>